<sequence length="461" mass="51214">MLVARTPMVRSLARSAIKTSIFTRNVGAMPQIAKAEGDISSVFASLSGETEQQLPVRYRELKKQLIAGNADKVQASWNRLIESLKDGVEMAKLMREQMIPSVTFTDLTTGKLSSKTVDIIKNRGTVVVRGVFSPSEALELKAQTRAYIDANLNTTKHFKGQVFEIYWSPSQIKARGDPRMLNTQRALQKLWSGLLEQQTNTPLAYADRLRMRTPGDKSFALGPHVDGGSLERWEDPTYASCYTEILKGNWEKYDPFDAKYRVDAVMDLYNSSGGCAAFREFQGWLSLSSCGPGEGTLRVNPLLKQATAYWILRPFFSPPKHDPLSLDGWKLDLSTSKFPGSAQGRGQEMSDATHPHLQLQHSMVSAPRVEPGDFLVWHCDTIHAVDPVHNGKEDASVFYIPVVPKCRLNEGYIQKQRETFLTGYPPPDFPGGNGEEYHQGRPGVDAIKKVGGQSALTAMGF</sequence>
<keyword evidence="2" id="KW-1185">Reference proteome</keyword>
<evidence type="ECO:0000313" key="1">
    <source>
        <dbReference type="EMBL" id="RVD83291.1"/>
    </source>
</evidence>
<gene>
    <name evidence="1" type="ORF">DFL_007686</name>
</gene>
<dbReference type="SUPFAM" id="SSF51197">
    <property type="entry name" value="Clavaminate synthase-like"/>
    <property type="match status" value="1"/>
</dbReference>
<dbReference type="Gene3D" id="2.60.120.330">
    <property type="entry name" value="B-lactam Antibiotic, Isopenicillin N Synthase, Chain"/>
    <property type="match status" value="1"/>
</dbReference>
<dbReference type="PANTHER" id="PTHR30613">
    <property type="entry name" value="UNCHARACTERIZED PROTEIN YBIU-RELATED"/>
    <property type="match status" value="1"/>
</dbReference>
<dbReference type="Pfam" id="PF07350">
    <property type="entry name" value="Gig2-like"/>
    <property type="match status" value="1"/>
</dbReference>
<dbReference type="VEuPathDB" id="FungiDB:DFL_007686"/>
<protein>
    <recommendedName>
        <fullName evidence="3">DUF1479 domain protein</fullName>
    </recommendedName>
</protein>
<dbReference type="InterPro" id="IPR027443">
    <property type="entry name" value="IPNS-like_sf"/>
</dbReference>
<evidence type="ECO:0000313" key="2">
    <source>
        <dbReference type="Proteomes" id="UP000283090"/>
    </source>
</evidence>
<comment type="caution">
    <text evidence="1">The sequence shown here is derived from an EMBL/GenBank/DDBJ whole genome shotgun (WGS) entry which is preliminary data.</text>
</comment>
<dbReference type="InterPro" id="IPR010856">
    <property type="entry name" value="Gig2-like"/>
</dbReference>
<proteinExistence type="predicted"/>
<organism evidence="1 2">
    <name type="scientific">Arthrobotrys flagrans</name>
    <name type="common">Nematode-trapping fungus</name>
    <name type="synonym">Trichothecium flagrans</name>
    <dbReference type="NCBI Taxonomy" id="97331"/>
    <lineage>
        <taxon>Eukaryota</taxon>
        <taxon>Fungi</taxon>
        <taxon>Dikarya</taxon>
        <taxon>Ascomycota</taxon>
        <taxon>Pezizomycotina</taxon>
        <taxon>Orbiliomycetes</taxon>
        <taxon>Orbiliales</taxon>
        <taxon>Orbiliaceae</taxon>
        <taxon>Arthrobotrys</taxon>
    </lineage>
</organism>
<accession>A0A436ZWC4</accession>
<dbReference type="PANTHER" id="PTHR30613:SF1">
    <property type="entry name" value="DUF1479 DOMAIN PROTEIN (AFU_ORTHOLOGUE AFUA_5G09280)"/>
    <property type="match status" value="1"/>
</dbReference>
<dbReference type="EMBL" id="SAEB01000009">
    <property type="protein sequence ID" value="RVD83291.1"/>
    <property type="molecule type" value="Genomic_DNA"/>
</dbReference>
<dbReference type="GeneID" id="93589997"/>
<dbReference type="RefSeq" id="XP_067488835.1">
    <property type="nucleotide sequence ID" value="XM_067637304.1"/>
</dbReference>
<reference evidence="1 2" key="1">
    <citation type="submission" date="2019-01" db="EMBL/GenBank/DDBJ databases">
        <title>Intercellular communication is required for trap formation in the nematode-trapping fungus Duddingtonia flagrans.</title>
        <authorList>
            <person name="Youssar L."/>
            <person name="Wernet V."/>
            <person name="Hensel N."/>
            <person name="Hildebrandt H.-G."/>
            <person name="Fischer R."/>
        </authorList>
    </citation>
    <scope>NUCLEOTIDE SEQUENCE [LARGE SCALE GENOMIC DNA]</scope>
    <source>
        <strain evidence="1 2">CBS H-5679</strain>
    </source>
</reference>
<dbReference type="OrthoDB" id="8249012at2759"/>
<evidence type="ECO:0008006" key="3">
    <source>
        <dbReference type="Google" id="ProtNLM"/>
    </source>
</evidence>
<dbReference type="STRING" id="97331.A0A436ZWC4"/>
<name>A0A436ZWC4_ARTFL</name>
<dbReference type="Proteomes" id="UP000283090">
    <property type="component" value="Unassembled WGS sequence"/>
</dbReference>
<dbReference type="AlphaFoldDB" id="A0A436ZWC4"/>